<dbReference type="Gene3D" id="1.10.10.2520">
    <property type="entry name" value="Cell wall hydrolase SleB, domain 1"/>
    <property type="match status" value="1"/>
</dbReference>
<feature type="domain" description="Cell wall hydrolase SleB" evidence="1">
    <location>
        <begin position="35"/>
        <end position="120"/>
    </location>
</feature>
<evidence type="ECO:0000313" key="3">
    <source>
        <dbReference type="Proteomes" id="UP000187074"/>
    </source>
</evidence>
<dbReference type="InterPro" id="IPR042047">
    <property type="entry name" value="SleB_dom1"/>
</dbReference>
<accession>A0A1R1ALI8</accession>
<dbReference type="GO" id="GO:0016787">
    <property type="term" value="F:hydrolase activity"/>
    <property type="evidence" value="ECO:0007669"/>
    <property type="project" value="InterPro"/>
</dbReference>
<sequence length="163" mass="18202">MAIGDKLTSRDQLYGRDSVDLLARTLYGETENDSDSRVGVAYVIMNRKNYTGKPFGNLNTIEAVVLQQGAFSCFWDHNLAKCLAPNTNSAIWSNCVNVAQNLGSFKNPINDKRYYTVAKLFNSLSYTSGGKLWYKMPGARVDVVEVTSKIQVGDHMFFNIVEP</sequence>
<dbReference type="RefSeq" id="WP_076326507.1">
    <property type="nucleotide sequence ID" value="NZ_MRTF01000022.1"/>
</dbReference>
<dbReference type="InterPro" id="IPR011105">
    <property type="entry name" value="Cell_wall_hydrolase_SleB"/>
</dbReference>
<dbReference type="EMBL" id="MRTF01000022">
    <property type="protein sequence ID" value="OME86439.1"/>
    <property type="molecule type" value="Genomic_DNA"/>
</dbReference>
<gene>
    <name evidence="2" type="ORF">BK123_32920</name>
</gene>
<dbReference type="AlphaFoldDB" id="A0A1R1ALI8"/>
<name>A0A1R1ALI8_PAELA</name>
<proteinExistence type="predicted"/>
<organism evidence="2 3">
    <name type="scientific">Paenibacillus lautus</name>
    <name type="common">Bacillus lautus</name>
    <dbReference type="NCBI Taxonomy" id="1401"/>
    <lineage>
        <taxon>Bacteria</taxon>
        <taxon>Bacillati</taxon>
        <taxon>Bacillota</taxon>
        <taxon>Bacilli</taxon>
        <taxon>Bacillales</taxon>
        <taxon>Paenibacillaceae</taxon>
        <taxon>Paenibacillus</taxon>
    </lineage>
</organism>
<protein>
    <recommendedName>
        <fullName evidence="1">Cell wall hydrolase SleB domain-containing protein</fullName>
    </recommendedName>
</protein>
<comment type="caution">
    <text evidence="2">The sequence shown here is derived from an EMBL/GenBank/DDBJ whole genome shotgun (WGS) entry which is preliminary data.</text>
</comment>
<dbReference type="Proteomes" id="UP000187074">
    <property type="component" value="Unassembled WGS sequence"/>
</dbReference>
<dbReference type="Pfam" id="PF07486">
    <property type="entry name" value="Hydrolase_2"/>
    <property type="match status" value="1"/>
</dbReference>
<reference evidence="2 3" key="1">
    <citation type="submission" date="2016-11" db="EMBL/GenBank/DDBJ databases">
        <title>Paenibacillus species isolates.</title>
        <authorList>
            <person name="Beno S.M."/>
        </authorList>
    </citation>
    <scope>NUCLEOTIDE SEQUENCE [LARGE SCALE GENOMIC DNA]</scope>
    <source>
        <strain evidence="2 3">FSL F4-0100</strain>
    </source>
</reference>
<evidence type="ECO:0000313" key="2">
    <source>
        <dbReference type="EMBL" id="OME86439.1"/>
    </source>
</evidence>
<evidence type="ECO:0000259" key="1">
    <source>
        <dbReference type="Pfam" id="PF07486"/>
    </source>
</evidence>